<dbReference type="InterPro" id="IPR050833">
    <property type="entry name" value="Poly_Biosynth_Transport"/>
</dbReference>
<protein>
    <submittedName>
        <fullName evidence="7">Polysaccharide biosynthesis C-terminal domain-containing protein</fullName>
    </submittedName>
</protein>
<sequence>MGIIQKQALRSTIFLFVGFMIGGLNILVLFPKLTALEINGLTRAFLDVGVVLSTLAGFGSVSMVYKFYPYYNSNLKKNENDLPFVTILMCLAGFIIICFVGYFFKDFISRKLGKAPLFATYFYLVYPITFFMLLFAWLESFAWAFKKSVYSNFLRETLIRFLTTILILLCWFNIIQTSSFITLFCCIYIIPVIILFYVLRKTKSFYFTFKFSKVTRRYWKKMFLYSMFIFGASFLQVASRTMDSFVIIGLKGLEATAIFLLGSYLASLMDLPLRSLISITTPIISESWKEKNYNNIFDIYKKSTITLLVAAIFIFGAVMLNIDSLIKFLGKSYLEVPFIVLIMGLARTIDLGTGVNGQIIATSINWKFDFFTNVLLTIIALPLNFILINNFGIIGGAYATLIATSVYNLVRYLFIYFKYKWQPYGLPHLKIIFLGLIAFIIAHFITVFDNLILDVLIRSFIYTLIFIVILFYSNVSNDINNIILKYWNKIFK</sequence>
<dbReference type="EMBL" id="JBHSCZ010000001">
    <property type="protein sequence ID" value="MFC4261709.1"/>
    <property type="molecule type" value="Genomic_DNA"/>
</dbReference>
<evidence type="ECO:0000256" key="1">
    <source>
        <dbReference type="ARBA" id="ARBA00004651"/>
    </source>
</evidence>
<keyword evidence="3 6" id="KW-0812">Transmembrane</keyword>
<evidence type="ECO:0000313" key="7">
    <source>
        <dbReference type="EMBL" id="MFC4261709.1"/>
    </source>
</evidence>
<feature type="transmembrane region" description="Helical" evidence="6">
    <location>
        <begin position="245"/>
        <end position="266"/>
    </location>
</feature>
<feature type="transmembrane region" description="Helical" evidence="6">
    <location>
        <begin position="305"/>
        <end position="326"/>
    </location>
</feature>
<evidence type="ECO:0000256" key="6">
    <source>
        <dbReference type="SAM" id="Phobius"/>
    </source>
</evidence>
<evidence type="ECO:0000313" key="8">
    <source>
        <dbReference type="Proteomes" id="UP001595907"/>
    </source>
</evidence>
<comment type="caution">
    <text evidence="7">The sequence shown here is derived from an EMBL/GenBank/DDBJ whole genome shotgun (WGS) entry which is preliminary data.</text>
</comment>
<keyword evidence="8" id="KW-1185">Reference proteome</keyword>
<keyword evidence="2" id="KW-1003">Cell membrane</keyword>
<dbReference type="PANTHER" id="PTHR30250:SF11">
    <property type="entry name" value="O-ANTIGEN TRANSPORTER-RELATED"/>
    <property type="match status" value="1"/>
</dbReference>
<accession>A0ABV8QRP8</accession>
<feature type="transmembrane region" description="Helical" evidence="6">
    <location>
        <begin position="332"/>
        <end position="349"/>
    </location>
</feature>
<evidence type="ECO:0000256" key="4">
    <source>
        <dbReference type="ARBA" id="ARBA00022989"/>
    </source>
</evidence>
<feature type="transmembrane region" description="Helical" evidence="6">
    <location>
        <begin position="397"/>
        <end position="417"/>
    </location>
</feature>
<feature type="transmembrane region" description="Helical" evidence="6">
    <location>
        <begin position="370"/>
        <end position="391"/>
    </location>
</feature>
<feature type="transmembrane region" description="Helical" evidence="6">
    <location>
        <begin position="12"/>
        <end position="30"/>
    </location>
</feature>
<evidence type="ECO:0000256" key="3">
    <source>
        <dbReference type="ARBA" id="ARBA00022692"/>
    </source>
</evidence>
<feature type="transmembrane region" description="Helical" evidence="6">
    <location>
        <begin position="50"/>
        <end position="70"/>
    </location>
</feature>
<feature type="transmembrane region" description="Helical" evidence="6">
    <location>
        <begin position="82"/>
        <end position="104"/>
    </location>
</feature>
<dbReference type="RefSeq" id="WP_379706568.1">
    <property type="nucleotide sequence ID" value="NZ_JBHSCZ010000001.1"/>
</dbReference>
<comment type="subcellular location">
    <subcellularLocation>
        <location evidence="1">Cell membrane</location>
        <topology evidence="1">Multi-pass membrane protein</topology>
    </subcellularLocation>
</comment>
<feature type="transmembrane region" description="Helical" evidence="6">
    <location>
        <begin position="157"/>
        <end position="174"/>
    </location>
</feature>
<feature type="transmembrane region" description="Helical" evidence="6">
    <location>
        <begin position="180"/>
        <end position="199"/>
    </location>
</feature>
<feature type="transmembrane region" description="Helical" evidence="6">
    <location>
        <begin position="429"/>
        <end position="449"/>
    </location>
</feature>
<name>A0ABV8QRP8_9BACT</name>
<feature type="transmembrane region" description="Helical" evidence="6">
    <location>
        <begin position="124"/>
        <end position="145"/>
    </location>
</feature>
<dbReference type="Proteomes" id="UP001595907">
    <property type="component" value="Unassembled WGS sequence"/>
</dbReference>
<evidence type="ECO:0000256" key="5">
    <source>
        <dbReference type="ARBA" id="ARBA00023136"/>
    </source>
</evidence>
<feature type="transmembrane region" description="Helical" evidence="6">
    <location>
        <begin position="455"/>
        <end position="475"/>
    </location>
</feature>
<proteinExistence type="predicted"/>
<dbReference type="PANTHER" id="PTHR30250">
    <property type="entry name" value="PST FAMILY PREDICTED COLANIC ACID TRANSPORTER"/>
    <property type="match status" value="1"/>
</dbReference>
<organism evidence="7 8">
    <name type="scientific">Ferruginibacter yonginensis</name>
    <dbReference type="NCBI Taxonomy" id="1310416"/>
    <lineage>
        <taxon>Bacteria</taxon>
        <taxon>Pseudomonadati</taxon>
        <taxon>Bacteroidota</taxon>
        <taxon>Chitinophagia</taxon>
        <taxon>Chitinophagales</taxon>
        <taxon>Chitinophagaceae</taxon>
        <taxon>Ferruginibacter</taxon>
    </lineage>
</organism>
<reference evidence="8" key="1">
    <citation type="journal article" date="2019" name="Int. J. Syst. Evol. Microbiol.">
        <title>The Global Catalogue of Microorganisms (GCM) 10K type strain sequencing project: providing services to taxonomists for standard genome sequencing and annotation.</title>
        <authorList>
            <consortium name="The Broad Institute Genomics Platform"/>
            <consortium name="The Broad Institute Genome Sequencing Center for Infectious Disease"/>
            <person name="Wu L."/>
            <person name="Ma J."/>
        </authorList>
    </citation>
    <scope>NUCLEOTIDE SEQUENCE [LARGE SCALE GENOMIC DNA]</scope>
    <source>
        <strain evidence="8">CECT 8289</strain>
    </source>
</reference>
<gene>
    <name evidence="7" type="ORF">ACFOWM_02360</name>
</gene>
<feature type="transmembrane region" description="Helical" evidence="6">
    <location>
        <begin position="222"/>
        <end position="239"/>
    </location>
</feature>
<keyword evidence="4 6" id="KW-1133">Transmembrane helix</keyword>
<evidence type="ECO:0000256" key="2">
    <source>
        <dbReference type="ARBA" id="ARBA00022475"/>
    </source>
</evidence>
<keyword evidence="5 6" id="KW-0472">Membrane</keyword>